<dbReference type="RefSeq" id="WP_092367707.1">
    <property type="nucleotide sequence ID" value="NZ_FOIM01000023.1"/>
</dbReference>
<dbReference type="AlphaFoldDB" id="A0A1I0ITU4"/>
<gene>
    <name evidence="1" type="ORF">SAMN05216313_12389</name>
</gene>
<reference evidence="2" key="1">
    <citation type="submission" date="2016-10" db="EMBL/GenBank/DDBJ databases">
        <authorList>
            <person name="Varghese N."/>
            <person name="Submissions S."/>
        </authorList>
    </citation>
    <scope>NUCLEOTIDE SEQUENCE [LARGE SCALE GENOMIC DNA]</scope>
    <source>
        <strain evidence="2">NLAE-zl-G277</strain>
    </source>
</reference>
<dbReference type="GeneID" id="93281575"/>
<sequence length="79" mass="9021">MDKESIKSHVDDNMVDLLLAYGLLQSIIEIFSEAVSYDNKLENKYVNMIKVLQMLVDDVETCIKDLSGNLKELLITEEV</sequence>
<protein>
    <submittedName>
        <fullName evidence="1">Uncharacterized protein</fullName>
    </submittedName>
</protein>
<proteinExistence type="predicted"/>
<name>A0A1I0ITU4_9FIRM</name>
<keyword evidence="2" id="KW-1185">Reference proteome</keyword>
<evidence type="ECO:0000313" key="1">
    <source>
        <dbReference type="EMBL" id="SEU00432.1"/>
    </source>
</evidence>
<evidence type="ECO:0000313" key="2">
    <source>
        <dbReference type="Proteomes" id="UP000198508"/>
    </source>
</evidence>
<dbReference type="EMBL" id="FOIM01000023">
    <property type="protein sequence ID" value="SEU00432.1"/>
    <property type="molecule type" value="Genomic_DNA"/>
</dbReference>
<organism evidence="1 2">
    <name type="scientific">Enterocloster lavalensis</name>
    <dbReference type="NCBI Taxonomy" id="460384"/>
    <lineage>
        <taxon>Bacteria</taxon>
        <taxon>Bacillati</taxon>
        <taxon>Bacillota</taxon>
        <taxon>Clostridia</taxon>
        <taxon>Lachnospirales</taxon>
        <taxon>Lachnospiraceae</taxon>
        <taxon>Enterocloster</taxon>
    </lineage>
</organism>
<dbReference type="Proteomes" id="UP000198508">
    <property type="component" value="Unassembled WGS sequence"/>
</dbReference>
<accession>A0A1I0ITU4</accession>